<dbReference type="EnsemblPlants" id="EMT32625">
    <property type="protein sequence ID" value="EMT32625"/>
    <property type="gene ID" value="F775_00476"/>
</dbReference>
<comment type="similarity">
    <text evidence="1">Belongs to the peptidase C48 family.</text>
</comment>
<dbReference type="InterPro" id="IPR019557">
    <property type="entry name" value="AminoTfrase-like_pln_mobile"/>
</dbReference>
<dbReference type="GO" id="GO:0006508">
    <property type="term" value="P:proteolysis"/>
    <property type="evidence" value="ECO:0007669"/>
    <property type="project" value="UniProtKB-KW"/>
</dbReference>
<evidence type="ECO:0008006" key="8">
    <source>
        <dbReference type="Google" id="ProtNLM"/>
    </source>
</evidence>
<dbReference type="Pfam" id="PF02902">
    <property type="entry name" value="Peptidase_C48"/>
    <property type="match status" value="1"/>
</dbReference>
<feature type="compositionally biased region" description="Basic and acidic residues" evidence="4">
    <location>
        <begin position="255"/>
        <end position="277"/>
    </location>
</feature>
<feature type="domain" description="Ubiquitin-like protease family profile" evidence="5">
    <location>
        <begin position="443"/>
        <end position="535"/>
    </location>
</feature>
<dbReference type="AlphaFoldDB" id="M8C5L3"/>
<dbReference type="PANTHER" id="PTHR34835">
    <property type="entry name" value="OS07G0283600 PROTEIN-RELATED"/>
    <property type="match status" value="1"/>
</dbReference>
<dbReference type="PANTHER" id="PTHR34835:SF34">
    <property type="entry name" value="OS08G0555500 PROTEIN"/>
    <property type="match status" value="1"/>
</dbReference>
<evidence type="ECO:0000259" key="6">
    <source>
        <dbReference type="Pfam" id="PF10536"/>
    </source>
</evidence>
<dbReference type="InterPro" id="IPR038765">
    <property type="entry name" value="Papain-like_cys_pep_sf"/>
</dbReference>
<evidence type="ECO:0000259" key="5">
    <source>
        <dbReference type="Pfam" id="PF02902"/>
    </source>
</evidence>
<name>M8C5L3_AEGTA</name>
<sequence>MASVNKASVNKATTTREKKLKIHLEDVVNIMDLPSAGGIPDIKLRYADKKLESERKQKQAQLFRLYVNPKEQAITYKGLVQQIRESKGSTDEHFLRRIALCAICRLLCPSTKSQVSSEYLNLMLDDSDVNKINWATLTLDHLIASFKQYKNNKQTNLAGNLALLQVWYWEKFYVNKVKHNIDIEYSPRQKPLIQSWDKEKVAKKEKASFAEGDANKFVLPDISDEEIEPFCKKGNKCTWHKGQHKRHEEGESEHDEDKGESEHDEEQRESREHDSKTPAKRQQGLSGTNLGDEDDTSSKANGTVRRSNRKSKTNKEDEYSYYDHEKRQLRGLKETLQWVNRQDDKTPLAQIAEITLKKSSLHSLTANKLPDNDARYVDSLAIDAGIYINRPPEGEFDIRDGKKIFVESTINVQKLVADIENHCIARSSRIDKAHSIERIIAYLDHDMIFLPLNSGLHWYLAALDAAEREVQILNSAPGVGPTDELDHALEAITAWFQKAEERIKQLPNPTNWPDFNVASWNKTTIKGLPTQKDGYTRSSKDIDMYRRQLAHDILNSDRNSLRKKQQPDQTKAIPEDGVSTKKERGPGRAPGIYLHGRYGFRIDIRLKSNILPFAQ</sequence>
<keyword evidence="3" id="KW-0378">Hydrolase</keyword>
<dbReference type="SUPFAM" id="SSF54001">
    <property type="entry name" value="Cysteine proteinases"/>
    <property type="match status" value="1"/>
</dbReference>
<evidence type="ECO:0000256" key="2">
    <source>
        <dbReference type="ARBA" id="ARBA00022670"/>
    </source>
</evidence>
<keyword evidence="2" id="KW-0645">Protease</keyword>
<dbReference type="Gene3D" id="3.40.395.10">
    <property type="entry name" value="Adenoviral Proteinase, Chain A"/>
    <property type="match status" value="1"/>
</dbReference>
<proteinExistence type="inferred from homology"/>
<dbReference type="Pfam" id="PF10536">
    <property type="entry name" value="PMD"/>
    <property type="match status" value="1"/>
</dbReference>
<dbReference type="InterPro" id="IPR003653">
    <property type="entry name" value="Peptidase_C48_C"/>
</dbReference>
<evidence type="ECO:0000256" key="3">
    <source>
        <dbReference type="ARBA" id="ARBA00022801"/>
    </source>
</evidence>
<organism evidence="7">
    <name type="scientific">Aegilops tauschii</name>
    <name type="common">Tausch's goatgrass</name>
    <name type="synonym">Aegilops squarrosa</name>
    <dbReference type="NCBI Taxonomy" id="37682"/>
    <lineage>
        <taxon>Eukaryota</taxon>
        <taxon>Viridiplantae</taxon>
        <taxon>Streptophyta</taxon>
        <taxon>Embryophyta</taxon>
        <taxon>Tracheophyta</taxon>
        <taxon>Spermatophyta</taxon>
        <taxon>Magnoliopsida</taxon>
        <taxon>Liliopsida</taxon>
        <taxon>Poales</taxon>
        <taxon>Poaceae</taxon>
        <taxon>BOP clade</taxon>
        <taxon>Pooideae</taxon>
        <taxon>Triticodae</taxon>
        <taxon>Triticeae</taxon>
        <taxon>Triticinae</taxon>
        <taxon>Aegilops</taxon>
    </lineage>
</organism>
<evidence type="ECO:0000313" key="7">
    <source>
        <dbReference type="EnsemblPlants" id="EMT32625"/>
    </source>
</evidence>
<feature type="region of interest" description="Disordered" evidence="4">
    <location>
        <begin position="238"/>
        <end position="319"/>
    </location>
</feature>
<evidence type="ECO:0000256" key="1">
    <source>
        <dbReference type="ARBA" id="ARBA00005234"/>
    </source>
</evidence>
<feature type="domain" description="Aminotransferase-like plant mobile" evidence="6">
    <location>
        <begin position="89"/>
        <end position="206"/>
    </location>
</feature>
<protein>
    <recommendedName>
        <fullName evidence="8">Ubiquitin-like protease family profile domain-containing protein</fullName>
    </recommendedName>
</protein>
<dbReference type="GO" id="GO:0008234">
    <property type="term" value="F:cysteine-type peptidase activity"/>
    <property type="evidence" value="ECO:0007669"/>
    <property type="project" value="InterPro"/>
</dbReference>
<evidence type="ECO:0000256" key="4">
    <source>
        <dbReference type="SAM" id="MobiDB-lite"/>
    </source>
</evidence>
<accession>M8C5L3</accession>
<feature type="region of interest" description="Disordered" evidence="4">
    <location>
        <begin position="556"/>
        <end position="590"/>
    </location>
</feature>
<reference evidence="7" key="1">
    <citation type="submission" date="2015-06" db="UniProtKB">
        <authorList>
            <consortium name="EnsemblPlants"/>
        </authorList>
    </citation>
    <scope>IDENTIFICATION</scope>
</reference>